<accession>A0ACB8TZH6</accession>
<gene>
    <name evidence="1" type="ORF">BDY19DRAFT_1058217</name>
</gene>
<sequence length="531" mass="59387">MATSIVNNVNKLVNAIMADTRLLTSTIFLLPAGMYLAYSAFRHRLAAPGPPRLPLLGNLFQIPSQLQFIRYTEWAQRYGPIFSLDVLGQHIVVLNTCEAAGDLFGMEFRWLPRQCYSRQTQYQLDRGSNIYNDRPRLVMANEILGGGVLLSVMKSNHSIAASSITTAVYGWPPLETESHMVQYIQDFVNVVSKTTVPGAYLVDTLPIMKYIPASIARWKREGLKWCDEQTRLFERFNEGVVEKASKGGSEVNFIADLMASKVRHCLSKMEFAWLPGALILAGTDTTAVSLINCTLALLHYPNVLRKAHEELDEVIGRDRAPGFGDKDNLPYIQAISRETLRWCPPVPLGIPHVASEVSIPQLATVKVNISFPYRAAGTKGTLFQRAVHHCCPKYLGYEQGFFYLDILTLTTSDPSGTSIRPKINCRCHCPLDSSGKTLTAPPDTHQMGHTSFGFGKRICPGMYFADQELFTGIAIMLWTFNIRPHVDEEGNEVLPDSDGWEDATIVVRPAPFKCDFSPRFPRFNKFSTRPS</sequence>
<dbReference type="EMBL" id="MU274918">
    <property type="protein sequence ID" value="KAI0087383.1"/>
    <property type="molecule type" value="Genomic_DNA"/>
</dbReference>
<reference evidence="1" key="1">
    <citation type="journal article" date="2021" name="Environ. Microbiol.">
        <title>Gene family expansions and transcriptome signatures uncover fungal adaptations to wood decay.</title>
        <authorList>
            <person name="Hage H."/>
            <person name="Miyauchi S."/>
            <person name="Viragh M."/>
            <person name="Drula E."/>
            <person name="Min B."/>
            <person name="Chaduli D."/>
            <person name="Navarro D."/>
            <person name="Favel A."/>
            <person name="Norest M."/>
            <person name="Lesage-Meessen L."/>
            <person name="Balint B."/>
            <person name="Merenyi Z."/>
            <person name="de Eugenio L."/>
            <person name="Morin E."/>
            <person name="Martinez A.T."/>
            <person name="Baldrian P."/>
            <person name="Stursova M."/>
            <person name="Martinez M.J."/>
            <person name="Novotny C."/>
            <person name="Magnuson J.K."/>
            <person name="Spatafora J.W."/>
            <person name="Maurice S."/>
            <person name="Pangilinan J."/>
            <person name="Andreopoulos W."/>
            <person name="LaButti K."/>
            <person name="Hundley H."/>
            <person name="Na H."/>
            <person name="Kuo A."/>
            <person name="Barry K."/>
            <person name="Lipzen A."/>
            <person name="Henrissat B."/>
            <person name="Riley R."/>
            <person name="Ahrendt S."/>
            <person name="Nagy L.G."/>
            <person name="Grigoriev I.V."/>
            <person name="Martin F."/>
            <person name="Rosso M.N."/>
        </authorList>
    </citation>
    <scope>NUCLEOTIDE SEQUENCE</scope>
    <source>
        <strain evidence="1">CBS 384.51</strain>
    </source>
</reference>
<evidence type="ECO:0000313" key="2">
    <source>
        <dbReference type="Proteomes" id="UP001055072"/>
    </source>
</evidence>
<keyword evidence="2" id="KW-1185">Reference proteome</keyword>
<name>A0ACB8TZH6_9APHY</name>
<proteinExistence type="predicted"/>
<dbReference type="Proteomes" id="UP001055072">
    <property type="component" value="Unassembled WGS sequence"/>
</dbReference>
<protein>
    <submittedName>
        <fullName evidence="1">Cytochrome P450</fullName>
    </submittedName>
</protein>
<comment type="caution">
    <text evidence="1">The sequence shown here is derived from an EMBL/GenBank/DDBJ whole genome shotgun (WGS) entry which is preliminary data.</text>
</comment>
<organism evidence="1 2">
    <name type="scientific">Irpex rosettiformis</name>
    <dbReference type="NCBI Taxonomy" id="378272"/>
    <lineage>
        <taxon>Eukaryota</taxon>
        <taxon>Fungi</taxon>
        <taxon>Dikarya</taxon>
        <taxon>Basidiomycota</taxon>
        <taxon>Agaricomycotina</taxon>
        <taxon>Agaricomycetes</taxon>
        <taxon>Polyporales</taxon>
        <taxon>Irpicaceae</taxon>
        <taxon>Irpex</taxon>
    </lineage>
</organism>
<evidence type="ECO:0000313" key="1">
    <source>
        <dbReference type="EMBL" id="KAI0087383.1"/>
    </source>
</evidence>